<proteinExistence type="predicted"/>
<dbReference type="EMBL" id="JADIMI010000044">
    <property type="protein sequence ID" value="MBO8452174.1"/>
    <property type="molecule type" value="Genomic_DNA"/>
</dbReference>
<dbReference type="Pfam" id="PF09917">
    <property type="entry name" value="DUF2147"/>
    <property type="match status" value="1"/>
</dbReference>
<feature type="chain" id="PRO_5038562020" evidence="1">
    <location>
        <begin position="22"/>
        <end position="154"/>
    </location>
</feature>
<dbReference type="Proteomes" id="UP000823661">
    <property type="component" value="Unassembled WGS sequence"/>
</dbReference>
<evidence type="ECO:0000256" key="1">
    <source>
        <dbReference type="SAM" id="SignalP"/>
    </source>
</evidence>
<dbReference type="AlphaFoldDB" id="A0A9D9HI35"/>
<accession>A0A9D9HI35</accession>
<organism evidence="3 4">
    <name type="scientific">Candidatus Cryptobacteroides intestinavium</name>
    <dbReference type="NCBI Taxonomy" id="2840766"/>
    <lineage>
        <taxon>Bacteria</taxon>
        <taxon>Pseudomonadati</taxon>
        <taxon>Bacteroidota</taxon>
        <taxon>Bacteroidia</taxon>
        <taxon>Bacteroidales</taxon>
        <taxon>Candidatus Cryptobacteroides</taxon>
    </lineage>
</organism>
<reference evidence="3" key="2">
    <citation type="journal article" date="2021" name="PeerJ">
        <title>Extensive microbial diversity within the chicken gut microbiome revealed by metagenomics and culture.</title>
        <authorList>
            <person name="Gilroy R."/>
            <person name="Ravi A."/>
            <person name="Getino M."/>
            <person name="Pursley I."/>
            <person name="Horton D.L."/>
            <person name="Alikhan N.F."/>
            <person name="Baker D."/>
            <person name="Gharbi K."/>
            <person name="Hall N."/>
            <person name="Watson M."/>
            <person name="Adriaenssens E.M."/>
            <person name="Foster-Nyarko E."/>
            <person name="Jarju S."/>
            <person name="Secka A."/>
            <person name="Antonio M."/>
            <person name="Oren A."/>
            <person name="Chaudhuri R.R."/>
            <person name="La Ragione R."/>
            <person name="Hildebrand F."/>
            <person name="Pallen M.J."/>
        </authorList>
    </citation>
    <scope>NUCLEOTIDE SEQUENCE</scope>
    <source>
        <strain evidence="3">B1-20833</strain>
    </source>
</reference>
<feature type="signal peptide" evidence="1">
    <location>
        <begin position="1"/>
        <end position="21"/>
    </location>
</feature>
<evidence type="ECO:0000259" key="2">
    <source>
        <dbReference type="Pfam" id="PF09917"/>
    </source>
</evidence>
<feature type="domain" description="DUF2147" evidence="2">
    <location>
        <begin position="37"/>
        <end position="152"/>
    </location>
</feature>
<comment type="caution">
    <text evidence="3">The sequence shown here is derived from an EMBL/GenBank/DDBJ whole genome shotgun (WGS) entry which is preliminary data.</text>
</comment>
<evidence type="ECO:0000313" key="3">
    <source>
        <dbReference type="EMBL" id="MBO8452174.1"/>
    </source>
</evidence>
<evidence type="ECO:0000313" key="4">
    <source>
        <dbReference type="Proteomes" id="UP000823661"/>
    </source>
</evidence>
<protein>
    <submittedName>
        <fullName evidence="3">DUF2147 domain-containing protein</fullName>
    </submittedName>
</protein>
<dbReference type="InterPro" id="IPR019223">
    <property type="entry name" value="DUF2147"/>
</dbReference>
<gene>
    <name evidence="3" type="ORF">IAC06_04740</name>
</gene>
<keyword evidence="1" id="KW-0732">Signal</keyword>
<reference evidence="3" key="1">
    <citation type="submission" date="2020-10" db="EMBL/GenBank/DDBJ databases">
        <authorList>
            <person name="Gilroy R."/>
        </authorList>
    </citation>
    <scope>NUCLEOTIDE SEQUENCE</scope>
    <source>
        <strain evidence="3">B1-20833</strain>
    </source>
</reference>
<dbReference type="Gene3D" id="2.40.128.520">
    <property type="match status" value="1"/>
</dbReference>
<sequence length="154" mass="17288">MKHFLTVCVLSVASAWISVEAQETLNSNADNIIGMYYVAHEGEESKVRFTKESDGTYTAQTVWVKGCRDENGNVLKRDVKNPDKKLRNAPCDSIVLITGLEYNAGKQRWDGGKVYDPTRGIRANATCYFGEDGRFRLKGSLLGFSQTVIWEKLE</sequence>
<name>A0A9D9HI35_9BACT</name>